<dbReference type="Proteomes" id="UP000077875">
    <property type="component" value="Chromosome"/>
</dbReference>
<dbReference type="STRING" id="376489.A5892_05680"/>
<reference evidence="2 3" key="1">
    <citation type="submission" date="2016-04" db="EMBL/GenBank/DDBJ databases">
        <title>Complete Genome Sequence of Halotalea alkalilenta IHB B 13600.</title>
        <authorList>
            <person name="Swarnkar M.K."/>
            <person name="Sharma A."/>
            <person name="Kaushal K."/>
            <person name="Soni R."/>
            <person name="Rana S."/>
            <person name="Singh A.K."/>
            <person name="Gulati A."/>
        </authorList>
    </citation>
    <scope>NUCLEOTIDE SEQUENCE [LARGE SCALE GENOMIC DNA]</scope>
    <source>
        <strain evidence="2 3">IHB B 13600</strain>
    </source>
</reference>
<organism evidence="2 3">
    <name type="scientific">Halotalea alkalilenta</name>
    <dbReference type="NCBI Taxonomy" id="376489"/>
    <lineage>
        <taxon>Bacteria</taxon>
        <taxon>Pseudomonadati</taxon>
        <taxon>Pseudomonadota</taxon>
        <taxon>Gammaproteobacteria</taxon>
        <taxon>Oceanospirillales</taxon>
        <taxon>Halomonadaceae</taxon>
        <taxon>Halotalea</taxon>
    </lineage>
</organism>
<keyword evidence="1" id="KW-0732">Signal</keyword>
<accession>A0A172YCP2</accession>
<sequence>MSLSLFKTLSTAVLITLGVLVAQAAQARDTFYMLPFRDVLALPEAQSRLDPSIRLYFGNQLHPEIITRRGGYYIDRKTNSVFKSDEGACRWVALSALINLQERARAVGANAVVNIASYYNQRENVDNENYECHAGNVVAGVALKGDMVTISN</sequence>
<keyword evidence="3" id="KW-1185">Reference proteome</keyword>
<name>A0A172YCP2_9GAMM</name>
<dbReference type="KEGG" id="haa:A5892_05680"/>
<protein>
    <recommendedName>
        <fullName evidence="4">Excinuclease ATPase subunit</fullName>
    </recommendedName>
</protein>
<feature type="signal peptide" evidence="1">
    <location>
        <begin position="1"/>
        <end position="24"/>
    </location>
</feature>
<dbReference type="RefSeq" id="WP_064121977.1">
    <property type="nucleotide sequence ID" value="NZ_CP015243.1"/>
</dbReference>
<evidence type="ECO:0000313" key="2">
    <source>
        <dbReference type="EMBL" id="ANF57020.1"/>
    </source>
</evidence>
<evidence type="ECO:0000256" key="1">
    <source>
        <dbReference type="SAM" id="SignalP"/>
    </source>
</evidence>
<gene>
    <name evidence="2" type="ORF">A5892_05680</name>
</gene>
<evidence type="ECO:0000313" key="3">
    <source>
        <dbReference type="Proteomes" id="UP000077875"/>
    </source>
</evidence>
<dbReference type="AlphaFoldDB" id="A0A172YCP2"/>
<feature type="chain" id="PRO_5008004588" description="Excinuclease ATPase subunit" evidence="1">
    <location>
        <begin position="25"/>
        <end position="152"/>
    </location>
</feature>
<dbReference type="EMBL" id="CP015243">
    <property type="protein sequence ID" value="ANF57020.1"/>
    <property type="molecule type" value="Genomic_DNA"/>
</dbReference>
<proteinExistence type="predicted"/>
<evidence type="ECO:0008006" key="4">
    <source>
        <dbReference type="Google" id="ProtNLM"/>
    </source>
</evidence>